<proteinExistence type="inferred from homology"/>
<feature type="compositionally biased region" description="Low complexity" evidence="7">
    <location>
        <begin position="263"/>
        <end position="281"/>
    </location>
</feature>
<dbReference type="GO" id="GO:0030131">
    <property type="term" value="C:clathrin adaptor complex"/>
    <property type="evidence" value="ECO:0007669"/>
    <property type="project" value="InterPro"/>
</dbReference>
<comment type="subcellular location">
    <subcellularLocation>
        <location evidence="1">Endomembrane system</location>
    </subcellularLocation>
</comment>
<reference evidence="10" key="1">
    <citation type="submission" date="2016-10" db="EMBL/GenBank/DDBJ databases">
        <authorList>
            <person name="Benchimol M."/>
            <person name="Almeida L.G."/>
            <person name="Vasconcelos A.T."/>
            <person name="Perreira-Neves A."/>
            <person name="Rosa I.A."/>
            <person name="Tasca T."/>
            <person name="Bogo M.R."/>
            <person name="de Souza W."/>
        </authorList>
    </citation>
    <scope>NUCLEOTIDE SEQUENCE [LARGE SCALE GENOMIC DNA]</scope>
    <source>
        <strain evidence="10">K</strain>
    </source>
</reference>
<dbReference type="PANTHER" id="PTHR11134">
    <property type="entry name" value="ADAPTOR COMPLEX SUBUNIT BETA FAMILY MEMBER"/>
    <property type="match status" value="1"/>
</dbReference>
<dbReference type="GO" id="GO:0012505">
    <property type="term" value="C:endomembrane system"/>
    <property type="evidence" value="ECO:0007669"/>
    <property type="project" value="UniProtKB-SubCell"/>
</dbReference>
<dbReference type="PROSITE" id="PS50077">
    <property type="entry name" value="HEAT_REPEAT"/>
    <property type="match status" value="1"/>
</dbReference>
<dbReference type="AlphaFoldDB" id="A0A1J4KVI0"/>
<dbReference type="VEuPathDB" id="TrichDB:TRFO_14279"/>
<dbReference type="GeneID" id="94832425"/>
<sequence length="1105" mass="123515">MSSHETTPSSELADTSRLLSSSDIKTQINGIRQVVDAFGQGKNCASLLSKICQIDPSKSLFEGISLIRFRNTLTDSYSLEIPELTHNIVSSILDDFQNPNRLIKSLAVKQAGSFASNETSNQLIPIIVSASQSDDSYIRKTAAMSILKVYQNSPVLIQRFKLAPVLLNLINDQNPNVAANAVSALMEINNSREQPIIDITSETLINLLGFCEDATEWAQCQILEFISEYLDDHIQEILTGNLSCLINNNSNDSENNSDDENVTENNNTNISNENSGNFNENNPNRNVNLIIQKLSTRLLQSNSGITMAAIRCCIKLCLFINDPHIQKDIINRISLPLISMMNNGYEIQYTVMKTLILVLNRFQLCRSIFSNDLLNNFLVKSNDPLYVKLIKLDIISLLVNEKNSRIVFSELEKYSTGEFMHEYLHFSIKTVKTINRIALNDEKLSSSCVNILLTIIQNQYDLNSMPSYDDLNFKPSILSECMTTSVSFLRRFGEQYDSIILQSIQQYILGPNGAIRILNGRGRAALSFILGEYSNKIPDSSLYIDSIFADAIQDECYEAQLASMTAAVKIFICQNTTKETPDNENETEVGSDSSQENISLGSLKAILTSALVESESPDVKERALLYAHILSECSDKASDILGVSSNSESFLMNLREDCDQIISDNMVDLLLPLAGSLANVYIKEPIAFVPGLRRKLPHIKAPNISVSPQLINNQKRQSELFMTQSYNLKLQAQRAQQILQTQNMKTPQNQSNISSSNIPMNSPVNSPNAAGHINALYATQMMPLRKNQPNYEMQPVQLPPQFQEMPQNQIQITQYSSDSDSESSSGSSSSYGSSSNEEEEEEESTSTYTSISEEIDPALLIGDERNLIKVNSLSLLMKARPSNYLLEVYGNFIRMPSDKLCLALYFTNFGEELINVKKIEMSKNIFALSLFKKLEPSNSFPIPSDQNSGIVVGKIIPSKYAFTYIQDSEFINVTVHFEKLAPITFQVLLNLTSVLVTAENGGKMTKMEFMNHFKTVPEENTLSDTIEDVKIQSIEEAQQKLIEHRLFFIARKGTEGFFSGKTVNGHSMVVIFDFLGDNKCDVTVRMENLAIGSIMLSIIAKYLIQ</sequence>
<organism evidence="10 11">
    <name type="scientific">Tritrichomonas foetus</name>
    <dbReference type="NCBI Taxonomy" id="1144522"/>
    <lineage>
        <taxon>Eukaryota</taxon>
        <taxon>Metamonada</taxon>
        <taxon>Parabasalia</taxon>
        <taxon>Tritrichomonadida</taxon>
        <taxon>Tritrichomonadidae</taxon>
        <taxon>Tritrichomonas</taxon>
    </lineage>
</organism>
<evidence type="ECO:0000256" key="5">
    <source>
        <dbReference type="ARBA" id="ARBA00023136"/>
    </source>
</evidence>
<dbReference type="EMBL" id="MLAK01000250">
    <property type="protein sequence ID" value="OHT15243.1"/>
    <property type="molecule type" value="Genomic_DNA"/>
</dbReference>
<evidence type="ECO:0000256" key="7">
    <source>
        <dbReference type="SAM" id="MobiDB-lite"/>
    </source>
</evidence>
<evidence type="ECO:0000259" key="9">
    <source>
        <dbReference type="Pfam" id="PF09066"/>
    </source>
</evidence>
<comment type="similarity">
    <text evidence="2">Belongs to the adaptor complexes large subunit family.</text>
</comment>
<feature type="domain" description="Clathrin/coatomer adaptor adaptin-like N-terminal" evidence="8">
    <location>
        <begin position="82"/>
        <end position="631"/>
    </location>
</feature>
<protein>
    <submittedName>
        <fullName evidence="10">Uncharacterized protein</fullName>
    </submittedName>
</protein>
<feature type="region of interest" description="Disordered" evidence="7">
    <location>
        <begin position="742"/>
        <end position="767"/>
    </location>
</feature>
<evidence type="ECO:0000259" key="8">
    <source>
        <dbReference type="Pfam" id="PF01602"/>
    </source>
</evidence>
<dbReference type="RefSeq" id="XP_068368379.1">
    <property type="nucleotide sequence ID" value="XM_068497721.1"/>
</dbReference>
<feature type="repeat" description="HEAT" evidence="6">
    <location>
        <begin position="162"/>
        <end position="198"/>
    </location>
</feature>
<evidence type="ECO:0000313" key="10">
    <source>
        <dbReference type="EMBL" id="OHT15243.1"/>
    </source>
</evidence>
<dbReference type="InterPro" id="IPR026739">
    <property type="entry name" value="AP_beta"/>
</dbReference>
<dbReference type="Pfam" id="PF09066">
    <property type="entry name" value="B2-adapt-app_C"/>
    <property type="match status" value="1"/>
</dbReference>
<comment type="caution">
    <text evidence="10">The sequence shown here is derived from an EMBL/GenBank/DDBJ whole genome shotgun (WGS) entry which is preliminary data.</text>
</comment>
<dbReference type="InterPro" id="IPR021133">
    <property type="entry name" value="HEAT_type_2"/>
</dbReference>
<feature type="domain" description="Beta-adaptin appendage C-terminal subdomain" evidence="9">
    <location>
        <begin position="1001"/>
        <end position="1101"/>
    </location>
</feature>
<dbReference type="InterPro" id="IPR015151">
    <property type="entry name" value="B-adaptin_app_sub_C"/>
</dbReference>
<dbReference type="InterPro" id="IPR012295">
    <property type="entry name" value="TBP_dom_sf"/>
</dbReference>
<keyword evidence="5" id="KW-0472">Membrane</keyword>
<dbReference type="SUPFAM" id="SSF48371">
    <property type="entry name" value="ARM repeat"/>
    <property type="match status" value="1"/>
</dbReference>
<name>A0A1J4KVI0_9EUKA</name>
<dbReference type="InterPro" id="IPR011989">
    <property type="entry name" value="ARM-like"/>
</dbReference>
<feature type="compositionally biased region" description="Low complexity" evidence="7">
    <location>
        <begin position="815"/>
        <end position="835"/>
    </location>
</feature>
<dbReference type="InterPro" id="IPR002553">
    <property type="entry name" value="Clathrin/coatomer_adapt-like_N"/>
</dbReference>
<dbReference type="Proteomes" id="UP000179807">
    <property type="component" value="Unassembled WGS sequence"/>
</dbReference>
<keyword evidence="4" id="KW-0653">Protein transport</keyword>
<gene>
    <name evidence="10" type="ORF">TRFO_14279</name>
</gene>
<keyword evidence="11" id="KW-1185">Reference proteome</keyword>
<feature type="region of interest" description="Disordered" evidence="7">
    <location>
        <begin position="813"/>
        <end position="850"/>
    </location>
</feature>
<evidence type="ECO:0000256" key="4">
    <source>
        <dbReference type="ARBA" id="ARBA00022927"/>
    </source>
</evidence>
<evidence type="ECO:0000256" key="6">
    <source>
        <dbReference type="PROSITE-ProRule" id="PRU00103"/>
    </source>
</evidence>
<dbReference type="GO" id="GO:0016192">
    <property type="term" value="P:vesicle-mediated transport"/>
    <property type="evidence" value="ECO:0007669"/>
    <property type="project" value="InterPro"/>
</dbReference>
<evidence type="ECO:0000256" key="2">
    <source>
        <dbReference type="ARBA" id="ARBA00006613"/>
    </source>
</evidence>
<dbReference type="OrthoDB" id="10254310at2759"/>
<feature type="region of interest" description="Disordered" evidence="7">
    <location>
        <begin position="253"/>
        <end position="281"/>
    </location>
</feature>
<evidence type="ECO:0000313" key="11">
    <source>
        <dbReference type="Proteomes" id="UP000179807"/>
    </source>
</evidence>
<dbReference type="Gene3D" id="1.25.10.10">
    <property type="entry name" value="Leucine-rich Repeat Variant"/>
    <property type="match status" value="1"/>
</dbReference>
<dbReference type="Gene3D" id="3.30.310.10">
    <property type="entry name" value="TATA-Binding Protein"/>
    <property type="match status" value="1"/>
</dbReference>
<accession>A0A1J4KVI0</accession>
<dbReference type="InterPro" id="IPR016024">
    <property type="entry name" value="ARM-type_fold"/>
</dbReference>
<keyword evidence="3" id="KW-0813">Transport</keyword>
<dbReference type="GO" id="GO:0006886">
    <property type="term" value="P:intracellular protein transport"/>
    <property type="evidence" value="ECO:0007669"/>
    <property type="project" value="InterPro"/>
</dbReference>
<evidence type="ECO:0000256" key="3">
    <source>
        <dbReference type="ARBA" id="ARBA00022448"/>
    </source>
</evidence>
<dbReference type="Pfam" id="PF01602">
    <property type="entry name" value="Adaptin_N"/>
    <property type="match status" value="1"/>
</dbReference>
<evidence type="ECO:0000256" key="1">
    <source>
        <dbReference type="ARBA" id="ARBA00004308"/>
    </source>
</evidence>